<dbReference type="PANTHER" id="PTHR47343:SF1">
    <property type="entry name" value="TRANSCRIPTIONAL ACTIVATOR SPT7"/>
    <property type="match status" value="1"/>
</dbReference>
<dbReference type="GO" id="GO:0000124">
    <property type="term" value="C:SAGA complex"/>
    <property type="evidence" value="ECO:0007669"/>
    <property type="project" value="InterPro"/>
</dbReference>
<sequence>MSKPEVAEGELEDGGGVLGADADVDVDEAEEPLDVEQGTSAVALDVLASVASEYLNVGRTIRYLCNKYSQTMTPEETILHTLFKSGISHVQDLERYISDDAERYSVHLGKKLVGAYREVTAVDVLDDEGLFEEEGEALAMGDFADTLGENYLGLRELGIAAEFGILSLSIPKKLLRRKRQVGMFQQPRHLYASPPAAFCSSHCCQGRFSDQSSPTLLYGPLHTYRSGIGPPLHPYNRFTDPPWSPRSPRDAARRHSHTPATPSTENGRKKSVTGNGNGAAAGKADAALIPLLPAHVGMV</sequence>
<evidence type="ECO:0000313" key="3">
    <source>
        <dbReference type="Proteomes" id="UP000620124"/>
    </source>
</evidence>
<dbReference type="PANTHER" id="PTHR47343">
    <property type="entry name" value="TRANSCRIPTIONAL ACTIVATOR SPT7"/>
    <property type="match status" value="1"/>
</dbReference>
<evidence type="ECO:0000313" key="2">
    <source>
        <dbReference type="EMBL" id="KAF7350023.1"/>
    </source>
</evidence>
<gene>
    <name evidence="2" type="ORF">MVEN_01304000</name>
</gene>
<dbReference type="Proteomes" id="UP000620124">
    <property type="component" value="Unassembled WGS sequence"/>
</dbReference>
<organism evidence="2 3">
    <name type="scientific">Mycena venus</name>
    <dbReference type="NCBI Taxonomy" id="2733690"/>
    <lineage>
        <taxon>Eukaryota</taxon>
        <taxon>Fungi</taxon>
        <taxon>Dikarya</taxon>
        <taxon>Basidiomycota</taxon>
        <taxon>Agaricomycotina</taxon>
        <taxon>Agaricomycetes</taxon>
        <taxon>Agaricomycetidae</taxon>
        <taxon>Agaricales</taxon>
        <taxon>Marasmiineae</taxon>
        <taxon>Mycenaceae</taxon>
        <taxon>Mycena</taxon>
    </lineage>
</organism>
<feature type="region of interest" description="Disordered" evidence="1">
    <location>
        <begin position="1"/>
        <end position="20"/>
    </location>
</feature>
<dbReference type="InterPro" id="IPR037782">
    <property type="entry name" value="Spt7"/>
</dbReference>
<proteinExistence type="predicted"/>
<evidence type="ECO:0000256" key="1">
    <source>
        <dbReference type="SAM" id="MobiDB-lite"/>
    </source>
</evidence>
<name>A0A8H7CWM0_9AGAR</name>
<dbReference type="GO" id="GO:0006357">
    <property type="term" value="P:regulation of transcription by RNA polymerase II"/>
    <property type="evidence" value="ECO:0007669"/>
    <property type="project" value="TreeGrafter"/>
</dbReference>
<reference evidence="2" key="1">
    <citation type="submission" date="2020-05" db="EMBL/GenBank/DDBJ databases">
        <title>Mycena genomes resolve the evolution of fungal bioluminescence.</title>
        <authorList>
            <person name="Tsai I.J."/>
        </authorList>
    </citation>
    <scope>NUCLEOTIDE SEQUENCE</scope>
    <source>
        <strain evidence="2">CCC161011</strain>
    </source>
</reference>
<dbReference type="GO" id="GO:0005198">
    <property type="term" value="F:structural molecule activity"/>
    <property type="evidence" value="ECO:0007669"/>
    <property type="project" value="TreeGrafter"/>
</dbReference>
<dbReference type="OrthoDB" id="21449at2759"/>
<protein>
    <submittedName>
        <fullName evidence="2">SAGA complex protein</fullName>
    </submittedName>
</protein>
<accession>A0A8H7CWM0</accession>
<keyword evidence="3" id="KW-1185">Reference proteome</keyword>
<comment type="caution">
    <text evidence="2">The sequence shown here is derived from an EMBL/GenBank/DDBJ whole genome shotgun (WGS) entry which is preliminary data.</text>
</comment>
<dbReference type="GO" id="GO:0046695">
    <property type="term" value="C:SLIK (SAGA-like) complex"/>
    <property type="evidence" value="ECO:0007669"/>
    <property type="project" value="InterPro"/>
</dbReference>
<dbReference type="AlphaFoldDB" id="A0A8H7CWM0"/>
<dbReference type="EMBL" id="JACAZI010000010">
    <property type="protein sequence ID" value="KAF7350023.1"/>
    <property type="molecule type" value="Genomic_DNA"/>
</dbReference>
<feature type="region of interest" description="Disordered" evidence="1">
    <location>
        <begin position="235"/>
        <end position="281"/>
    </location>
</feature>